<accession>A0A9P4NH29</accession>
<dbReference type="SMART" id="SM00066">
    <property type="entry name" value="GAL4"/>
    <property type="match status" value="1"/>
</dbReference>
<evidence type="ECO:0000256" key="4">
    <source>
        <dbReference type="SAM" id="Coils"/>
    </source>
</evidence>
<name>A0A9P4NH29_9PEZI</name>
<dbReference type="InterPro" id="IPR050613">
    <property type="entry name" value="Sec_Metabolite_Reg"/>
</dbReference>
<protein>
    <recommendedName>
        <fullName evidence="6">Zn(2)-C6 fungal-type domain-containing protein</fullName>
    </recommendedName>
</protein>
<feature type="region of interest" description="Disordered" evidence="5">
    <location>
        <begin position="118"/>
        <end position="139"/>
    </location>
</feature>
<dbReference type="SUPFAM" id="SSF57701">
    <property type="entry name" value="Zn2/Cys6 DNA-binding domain"/>
    <property type="match status" value="1"/>
</dbReference>
<dbReference type="EMBL" id="MU007103">
    <property type="protein sequence ID" value="KAF2421042.1"/>
    <property type="molecule type" value="Genomic_DNA"/>
</dbReference>
<keyword evidence="4" id="KW-0175">Coiled coil</keyword>
<evidence type="ECO:0000313" key="7">
    <source>
        <dbReference type="EMBL" id="KAF2421042.1"/>
    </source>
</evidence>
<dbReference type="SMART" id="SM00906">
    <property type="entry name" value="Fungal_trans"/>
    <property type="match status" value="1"/>
</dbReference>
<proteinExistence type="predicted"/>
<evidence type="ECO:0000256" key="1">
    <source>
        <dbReference type="ARBA" id="ARBA00004123"/>
    </source>
</evidence>
<evidence type="ECO:0000259" key="6">
    <source>
        <dbReference type="PROSITE" id="PS50048"/>
    </source>
</evidence>
<feature type="compositionally biased region" description="Pro residues" evidence="5">
    <location>
        <begin position="120"/>
        <end position="133"/>
    </location>
</feature>
<keyword evidence="8" id="KW-1185">Reference proteome</keyword>
<evidence type="ECO:0000313" key="8">
    <source>
        <dbReference type="Proteomes" id="UP000800235"/>
    </source>
</evidence>
<comment type="caution">
    <text evidence="7">The sequence shown here is derived from an EMBL/GenBank/DDBJ whole genome shotgun (WGS) entry which is preliminary data.</text>
</comment>
<dbReference type="PANTHER" id="PTHR31001:SF85">
    <property type="entry name" value="ZN(II)2CYS6 TRANSCRIPTION FACTOR (EUROFUNG)"/>
    <property type="match status" value="1"/>
</dbReference>
<dbReference type="InterPro" id="IPR007219">
    <property type="entry name" value="XnlR_reg_dom"/>
</dbReference>
<dbReference type="Gene3D" id="4.10.240.10">
    <property type="entry name" value="Zn(2)-C6 fungal-type DNA-binding domain"/>
    <property type="match status" value="1"/>
</dbReference>
<sequence length="765" mass="86329">MSAPNGPVSGIIQPPRFAIHKYSCLYCHRKKVKCDRQDPCGYCLRHDEPCVYEDPVPPRKRKRPDDGTEELRARLSRYEMQLRQAGAIINENGDVVVAPSMHNPSQAGTEHGRQRVLVPAPRPMSSPPPPTSTPPLTAGSTLADALRDASSQPPVGNHKAFGRLVGDRGKTTYIENTLWATLDDQMRDTGQVLKTGATPRNGQEEAPTAVSSFDTGHMLLGTGQIPDHALYSLFPSPAQAQVLWTAYLENVHPLCKILHPPSFRKVVDKARGSIQSLSRSEIALLFSVYAFGLSSMTGVECERKLGLGRSSLLERLQHGTQQALTKASFLRSSELVTLQALCHFLLYMRSRLDAQTLWILSGVAFRISQRIGLHKDDESTALTPFEREFRRRLWRQLMILDHTSSELAGTSANNSILIPSWDAKLPLNVNDNELFPGMTELPPEHEGASEMIFCCLRYEFSSFFLQISQGVSAYGVFQDSMDYKESALEDKDRSLDQLKERLEQKFLRFCDPLIPLHHLTSIAARAALCGMRLRAHHPRQYPDGGTSLPQAEKDLLFSLALQIMQYDSLVYKNKSLQRYLWHVIVYFQWHAFIYLLSQLRFRVTGEEVDCAWDQVIETFHYHPEIVDGNRDYALYDAIRFLTLRAWEDRELASRQLQIPIYPPDIVTKLRAMEKQPVNRQGYSQYDPISMSVSIENDTNAGQQRALPFSVSWANPPPSGGAAPTNPDVAEPINAPTSIDWEHWDAMLRSMDLPTVDINLDAIFKY</sequence>
<evidence type="ECO:0000256" key="5">
    <source>
        <dbReference type="SAM" id="MobiDB-lite"/>
    </source>
</evidence>
<dbReference type="CDD" id="cd00067">
    <property type="entry name" value="GAL4"/>
    <property type="match status" value="1"/>
</dbReference>
<dbReference type="GO" id="GO:0008270">
    <property type="term" value="F:zinc ion binding"/>
    <property type="evidence" value="ECO:0007669"/>
    <property type="project" value="InterPro"/>
</dbReference>
<evidence type="ECO:0000256" key="2">
    <source>
        <dbReference type="ARBA" id="ARBA00022723"/>
    </source>
</evidence>
<dbReference type="Pfam" id="PF04082">
    <property type="entry name" value="Fungal_trans"/>
    <property type="match status" value="1"/>
</dbReference>
<comment type="subcellular location">
    <subcellularLocation>
        <location evidence="1">Nucleus</location>
    </subcellularLocation>
</comment>
<dbReference type="Pfam" id="PF00172">
    <property type="entry name" value="Zn_clus"/>
    <property type="match status" value="1"/>
</dbReference>
<dbReference type="GO" id="GO:0005634">
    <property type="term" value="C:nucleus"/>
    <property type="evidence" value="ECO:0007669"/>
    <property type="project" value="UniProtKB-SubCell"/>
</dbReference>
<dbReference type="GO" id="GO:0003677">
    <property type="term" value="F:DNA binding"/>
    <property type="evidence" value="ECO:0007669"/>
    <property type="project" value="InterPro"/>
</dbReference>
<dbReference type="PROSITE" id="PS50048">
    <property type="entry name" value="ZN2_CY6_FUNGAL_2"/>
    <property type="match status" value="1"/>
</dbReference>
<dbReference type="Proteomes" id="UP000800235">
    <property type="component" value="Unassembled WGS sequence"/>
</dbReference>
<dbReference type="PROSITE" id="PS00463">
    <property type="entry name" value="ZN2_CY6_FUNGAL_1"/>
    <property type="match status" value="1"/>
</dbReference>
<feature type="domain" description="Zn(2)-C6 fungal-type" evidence="6">
    <location>
        <begin position="23"/>
        <end position="52"/>
    </location>
</feature>
<dbReference type="InterPro" id="IPR001138">
    <property type="entry name" value="Zn2Cys6_DnaBD"/>
</dbReference>
<feature type="coiled-coil region" evidence="4">
    <location>
        <begin position="481"/>
        <end position="508"/>
    </location>
</feature>
<reference evidence="7" key="1">
    <citation type="journal article" date="2020" name="Stud. Mycol.">
        <title>101 Dothideomycetes genomes: a test case for predicting lifestyles and emergence of pathogens.</title>
        <authorList>
            <person name="Haridas S."/>
            <person name="Albert R."/>
            <person name="Binder M."/>
            <person name="Bloem J."/>
            <person name="Labutti K."/>
            <person name="Salamov A."/>
            <person name="Andreopoulos B."/>
            <person name="Baker S."/>
            <person name="Barry K."/>
            <person name="Bills G."/>
            <person name="Bluhm B."/>
            <person name="Cannon C."/>
            <person name="Castanera R."/>
            <person name="Culley D."/>
            <person name="Daum C."/>
            <person name="Ezra D."/>
            <person name="Gonzalez J."/>
            <person name="Henrissat B."/>
            <person name="Kuo A."/>
            <person name="Liang C."/>
            <person name="Lipzen A."/>
            <person name="Lutzoni F."/>
            <person name="Magnuson J."/>
            <person name="Mondo S."/>
            <person name="Nolan M."/>
            <person name="Ohm R."/>
            <person name="Pangilinan J."/>
            <person name="Park H.-J."/>
            <person name="Ramirez L."/>
            <person name="Alfaro M."/>
            <person name="Sun H."/>
            <person name="Tritt A."/>
            <person name="Yoshinaga Y."/>
            <person name="Zwiers L.-H."/>
            <person name="Turgeon B."/>
            <person name="Goodwin S."/>
            <person name="Spatafora J."/>
            <person name="Crous P."/>
            <person name="Grigoriev I."/>
        </authorList>
    </citation>
    <scope>NUCLEOTIDE SEQUENCE</scope>
    <source>
        <strain evidence="7">CBS 130266</strain>
    </source>
</reference>
<dbReference type="AlphaFoldDB" id="A0A9P4NH29"/>
<organism evidence="7 8">
    <name type="scientific">Tothia fuscella</name>
    <dbReference type="NCBI Taxonomy" id="1048955"/>
    <lineage>
        <taxon>Eukaryota</taxon>
        <taxon>Fungi</taxon>
        <taxon>Dikarya</taxon>
        <taxon>Ascomycota</taxon>
        <taxon>Pezizomycotina</taxon>
        <taxon>Dothideomycetes</taxon>
        <taxon>Pleosporomycetidae</taxon>
        <taxon>Venturiales</taxon>
        <taxon>Cylindrosympodiaceae</taxon>
        <taxon>Tothia</taxon>
    </lineage>
</organism>
<dbReference type="CDD" id="cd12148">
    <property type="entry name" value="fungal_TF_MHR"/>
    <property type="match status" value="1"/>
</dbReference>
<dbReference type="PANTHER" id="PTHR31001">
    <property type="entry name" value="UNCHARACTERIZED TRANSCRIPTIONAL REGULATORY PROTEIN"/>
    <property type="match status" value="1"/>
</dbReference>
<gene>
    <name evidence="7" type="ORF">EJ08DRAFT_702206</name>
</gene>
<keyword evidence="3" id="KW-0539">Nucleus</keyword>
<keyword evidence="2" id="KW-0479">Metal-binding</keyword>
<dbReference type="OrthoDB" id="2269373at2759"/>
<evidence type="ECO:0000256" key="3">
    <source>
        <dbReference type="ARBA" id="ARBA00023242"/>
    </source>
</evidence>
<dbReference type="GO" id="GO:0006351">
    <property type="term" value="P:DNA-templated transcription"/>
    <property type="evidence" value="ECO:0007669"/>
    <property type="project" value="InterPro"/>
</dbReference>
<dbReference type="GO" id="GO:0000981">
    <property type="term" value="F:DNA-binding transcription factor activity, RNA polymerase II-specific"/>
    <property type="evidence" value="ECO:0007669"/>
    <property type="project" value="InterPro"/>
</dbReference>
<dbReference type="InterPro" id="IPR036864">
    <property type="entry name" value="Zn2-C6_fun-type_DNA-bd_sf"/>
</dbReference>